<dbReference type="EMBL" id="HBNS01028156">
    <property type="protein sequence ID" value="CAE4621016.1"/>
    <property type="molecule type" value="Transcribed_RNA"/>
</dbReference>
<dbReference type="AlphaFoldDB" id="A0A6V2HT11"/>
<reference evidence="3" key="1">
    <citation type="submission" date="2021-01" db="EMBL/GenBank/DDBJ databases">
        <authorList>
            <person name="Corre E."/>
            <person name="Pelletier E."/>
            <person name="Niang G."/>
            <person name="Scheremetjew M."/>
            <person name="Finn R."/>
            <person name="Kale V."/>
            <person name="Holt S."/>
            <person name="Cochrane G."/>
            <person name="Meng A."/>
            <person name="Brown T."/>
            <person name="Cohen L."/>
        </authorList>
    </citation>
    <scope>NUCLEOTIDE SEQUENCE</scope>
    <source>
        <strain evidence="3">GSO104</strain>
    </source>
</reference>
<name>A0A6V2HT11_9STRA</name>
<evidence type="ECO:0000256" key="1">
    <source>
        <dbReference type="SAM" id="MobiDB-lite"/>
    </source>
</evidence>
<gene>
    <name evidence="2" type="ORF">DBRI00130_LOCUS22141</name>
    <name evidence="3" type="ORF">DBRI00130_LOCUS22143</name>
</gene>
<evidence type="ECO:0008006" key="4">
    <source>
        <dbReference type="Google" id="ProtNLM"/>
    </source>
</evidence>
<dbReference type="SUPFAM" id="SSF50156">
    <property type="entry name" value="PDZ domain-like"/>
    <property type="match status" value="1"/>
</dbReference>
<sequence>MMPLKDFLTSKSRSESDEDVPHRLQLQRRVSSRDTKKAEADAPMRSQLQRRVYSLGSKNMAIRERNSSFSRPSIPATARQKVQSKPELSDPGDLSELFARAKSIQKNMSFEDFFNYVSMSESGSDVAVRSQLQRISSPTSPFKSSQREFDFYAPRGLLGIVIESSPRGPMVQSISRTSPLLGIINRGDYIIGLDGMNTKGMTAAQLTLFMTQRSEQPQRKISFLSCGGATKC</sequence>
<proteinExistence type="predicted"/>
<dbReference type="PANTHER" id="PTHR38909:SF1">
    <property type="entry name" value="G PROTEIN GAMMA DOMAIN-CONTAINING PROTEIN"/>
    <property type="match status" value="1"/>
</dbReference>
<dbReference type="InterPro" id="IPR036034">
    <property type="entry name" value="PDZ_sf"/>
</dbReference>
<organism evidence="3">
    <name type="scientific">Ditylum brightwellii</name>
    <dbReference type="NCBI Taxonomy" id="49249"/>
    <lineage>
        <taxon>Eukaryota</taxon>
        <taxon>Sar</taxon>
        <taxon>Stramenopiles</taxon>
        <taxon>Ochrophyta</taxon>
        <taxon>Bacillariophyta</taxon>
        <taxon>Mediophyceae</taxon>
        <taxon>Lithodesmiophycidae</taxon>
        <taxon>Lithodesmiales</taxon>
        <taxon>Lithodesmiaceae</taxon>
        <taxon>Ditylum</taxon>
    </lineage>
</organism>
<feature type="region of interest" description="Disordered" evidence="1">
    <location>
        <begin position="1"/>
        <end position="47"/>
    </location>
</feature>
<protein>
    <recommendedName>
        <fullName evidence="4">PDZ domain-containing protein</fullName>
    </recommendedName>
</protein>
<evidence type="ECO:0000313" key="2">
    <source>
        <dbReference type="EMBL" id="CAE4621012.1"/>
    </source>
</evidence>
<dbReference type="PANTHER" id="PTHR38909">
    <property type="entry name" value="G PROTEIN GAMMA DOMAIN-CONTAINING PROTEIN"/>
    <property type="match status" value="1"/>
</dbReference>
<feature type="compositionally biased region" description="Basic and acidic residues" evidence="1">
    <location>
        <begin position="12"/>
        <end position="22"/>
    </location>
</feature>
<evidence type="ECO:0000313" key="3">
    <source>
        <dbReference type="EMBL" id="CAE4621016.1"/>
    </source>
</evidence>
<feature type="compositionally biased region" description="Basic and acidic residues" evidence="1">
    <location>
        <begin position="31"/>
        <end position="42"/>
    </location>
</feature>
<dbReference type="EMBL" id="HBNS01028153">
    <property type="protein sequence ID" value="CAE4621012.1"/>
    <property type="molecule type" value="Transcribed_RNA"/>
</dbReference>
<accession>A0A6V2HT11</accession>
<feature type="region of interest" description="Disordered" evidence="1">
    <location>
        <begin position="64"/>
        <end position="93"/>
    </location>
</feature>